<evidence type="ECO:0000256" key="4">
    <source>
        <dbReference type="ARBA" id="ARBA00023136"/>
    </source>
</evidence>
<dbReference type="Pfam" id="PF04191">
    <property type="entry name" value="PEMT"/>
    <property type="match status" value="1"/>
</dbReference>
<keyword evidence="4" id="KW-0472">Membrane</keyword>
<comment type="subcellular location">
    <subcellularLocation>
        <location evidence="1">Endomembrane system</location>
        <topology evidence="1">Multi-pass membrane protein</topology>
    </subcellularLocation>
</comment>
<evidence type="ECO:0000256" key="2">
    <source>
        <dbReference type="ARBA" id="ARBA00022692"/>
    </source>
</evidence>
<sequence>MRIPPPVLALAAAFGQRALTRGAPPPSAVRTAVSVAAAAVSGLISGAAARQFAQAGTTLDPSDPTRVSVLVTTGANSVTRNPMYVGLSGLLLAYAIRRGSWTAVLPVAAFVVVIDRLQIPSEEAALSARFGRDYDDYRQQVPRWLGPIQAGPPAEASRTRIA</sequence>
<organism evidence="5 6">
    <name type="scientific">Microlunatus aurantiacus</name>
    <dbReference type="NCBI Taxonomy" id="446786"/>
    <lineage>
        <taxon>Bacteria</taxon>
        <taxon>Bacillati</taxon>
        <taxon>Actinomycetota</taxon>
        <taxon>Actinomycetes</taxon>
        <taxon>Propionibacteriales</taxon>
        <taxon>Propionibacteriaceae</taxon>
        <taxon>Microlunatus</taxon>
    </lineage>
</organism>
<dbReference type="EMBL" id="BAAAYX010000002">
    <property type="protein sequence ID" value="GAA3696625.1"/>
    <property type="molecule type" value="Genomic_DNA"/>
</dbReference>
<evidence type="ECO:0000256" key="1">
    <source>
        <dbReference type="ARBA" id="ARBA00004127"/>
    </source>
</evidence>
<reference evidence="6" key="1">
    <citation type="journal article" date="2019" name="Int. J. Syst. Evol. Microbiol.">
        <title>The Global Catalogue of Microorganisms (GCM) 10K type strain sequencing project: providing services to taxonomists for standard genome sequencing and annotation.</title>
        <authorList>
            <consortium name="The Broad Institute Genomics Platform"/>
            <consortium name="The Broad Institute Genome Sequencing Center for Infectious Disease"/>
            <person name="Wu L."/>
            <person name="Ma J."/>
        </authorList>
    </citation>
    <scope>NUCLEOTIDE SEQUENCE [LARGE SCALE GENOMIC DNA]</scope>
    <source>
        <strain evidence="6">JCM 16548</strain>
    </source>
</reference>
<comment type="caution">
    <text evidence="5">The sequence shown here is derived from an EMBL/GenBank/DDBJ whole genome shotgun (WGS) entry which is preliminary data.</text>
</comment>
<keyword evidence="2" id="KW-0812">Transmembrane</keyword>
<evidence type="ECO:0000256" key="3">
    <source>
        <dbReference type="ARBA" id="ARBA00022989"/>
    </source>
</evidence>
<dbReference type="Proteomes" id="UP001500051">
    <property type="component" value="Unassembled WGS sequence"/>
</dbReference>
<gene>
    <name evidence="5" type="ORF">GCM10022204_10730</name>
</gene>
<accession>A0ABP7CUU4</accession>
<dbReference type="Gene3D" id="1.20.120.1630">
    <property type="match status" value="1"/>
</dbReference>
<keyword evidence="3" id="KW-1133">Transmembrane helix</keyword>
<evidence type="ECO:0000313" key="5">
    <source>
        <dbReference type="EMBL" id="GAA3696625.1"/>
    </source>
</evidence>
<name>A0ABP7CUU4_9ACTN</name>
<dbReference type="InterPro" id="IPR007318">
    <property type="entry name" value="Phopholipid_MeTrfase"/>
</dbReference>
<keyword evidence="6" id="KW-1185">Reference proteome</keyword>
<proteinExistence type="predicted"/>
<evidence type="ECO:0000313" key="6">
    <source>
        <dbReference type="Proteomes" id="UP001500051"/>
    </source>
</evidence>
<protein>
    <submittedName>
        <fullName evidence="5">Isoprenylcysteine carboxylmethyltransferase family protein</fullName>
    </submittedName>
</protein>
<dbReference type="RefSeq" id="WP_344811230.1">
    <property type="nucleotide sequence ID" value="NZ_BAAAYX010000002.1"/>
</dbReference>